<dbReference type="InterPro" id="IPR050833">
    <property type="entry name" value="Poly_Biosynth_Transport"/>
</dbReference>
<feature type="transmembrane region" description="Helical" evidence="6">
    <location>
        <begin position="145"/>
        <end position="164"/>
    </location>
</feature>
<accession>A0A1I4QQF5</accession>
<proteinExistence type="predicted"/>
<organism evidence="7 8">
    <name type="scientific">Thermodesulforhabdus norvegica</name>
    <dbReference type="NCBI Taxonomy" id="39841"/>
    <lineage>
        <taxon>Bacteria</taxon>
        <taxon>Pseudomonadati</taxon>
        <taxon>Thermodesulfobacteriota</taxon>
        <taxon>Syntrophobacteria</taxon>
        <taxon>Syntrophobacterales</taxon>
        <taxon>Thermodesulforhabdaceae</taxon>
        <taxon>Thermodesulforhabdus</taxon>
    </lineage>
</organism>
<dbReference type="Proteomes" id="UP000199611">
    <property type="component" value="Unassembled WGS sequence"/>
</dbReference>
<dbReference type="STRING" id="39841.SAMN05660836_00166"/>
<reference evidence="7 8" key="1">
    <citation type="submission" date="2016-10" db="EMBL/GenBank/DDBJ databases">
        <authorList>
            <person name="de Groot N.N."/>
        </authorList>
    </citation>
    <scope>NUCLEOTIDE SEQUENCE [LARGE SCALE GENOMIC DNA]</scope>
    <source>
        <strain evidence="7 8">DSM 9990</strain>
    </source>
</reference>
<sequence length="447" mass="49199">MKTSEILFTLTRTLWSPKKLLKSSVLRNTIVLLGGDASARIISLVALTITVRSLGTASFGVLVLAETYAKLLDRIFTFQSWAALIRFGSMALGEGKPDEFRGYIRLGYTLDCLSAITGAAVAYFVAPAVGGLMGWSDEIVIACRLYSFLILFNATGTSTGILRLTDNFSMLAVQRFTYSLIRIAGVMTVTLYHGGLISFLLAWLLSECAGYIFLNLCAQYVISKNGWGSWWSSTSRLPKKPFITFAIWTNVTSTIDIPVKFLDVFFVSYFVSVDATGIYKIFQQVSHVLKKPTEPLIQVLYPHFSNMNVHSRPRHLLRSALKAVLALALVAFATATVLSASSPIWLPQIFGPVFRKYVLEFTIFMLVQAYAVAVTPLSPLIVARGLVRENFLIQAAANTAFLLCIWILGSKFGFVGVISAIGVHAFISSSLRLLMINKNFNSGDRAV</sequence>
<keyword evidence="8" id="KW-1185">Reference proteome</keyword>
<keyword evidence="5 6" id="KW-0472">Membrane</keyword>
<dbReference type="AlphaFoldDB" id="A0A1I4QQF5"/>
<feature type="transmembrane region" description="Helical" evidence="6">
    <location>
        <begin position="361"/>
        <end position="383"/>
    </location>
</feature>
<evidence type="ECO:0000256" key="4">
    <source>
        <dbReference type="ARBA" id="ARBA00022989"/>
    </source>
</evidence>
<keyword evidence="4 6" id="KW-1133">Transmembrane helix</keyword>
<keyword evidence="2" id="KW-1003">Cell membrane</keyword>
<dbReference type="Pfam" id="PF01943">
    <property type="entry name" value="Polysacc_synt"/>
    <property type="match status" value="1"/>
</dbReference>
<feature type="transmembrane region" description="Helical" evidence="6">
    <location>
        <begin position="390"/>
        <end position="408"/>
    </location>
</feature>
<dbReference type="PANTHER" id="PTHR30250">
    <property type="entry name" value="PST FAMILY PREDICTED COLANIC ACID TRANSPORTER"/>
    <property type="match status" value="1"/>
</dbReference>
<keyword evidence="3 6" id="KW-0812">Transmembrane</keyword>
<evidence type="ECO:0000313" key="8">
    <source>
        <dbReference type="Proteomes" id="UP000199611"/>
    </source>
</evidence>
<feature type="transmembrane region" description="Helical" evidence="6">
    <location>
        <begin position="320"/>
        <end position="341"/>
    </location>
</feature>
<dbReference type="InterPro" id="IPR002797">
    <property type="entry name" value="Polysacc_synth"/>
</dbReference>
<evidence type="ECO:0000256" key="1">
    <source>
        <dbReference type="ARBA" id="ARBA00004651"/>
    </source>
</evidence>
<evidence type="ECO:0000313" key="7">
    <source>
        <dbReference type="EMBL" id="SFM42257.1"/>
    </source>
</evidence>
<feature type="transmembrane region" description="Helical" evidence="6">
    <location>
        <begin position="106"/>
        <end position="125"/>
    </location>
</feature>
<feature type="transmembrane region" description="Helical" evidence="6">
    <location>
        <begin position="41"/>
        <end position="65"/>
    </location>
</feature>
<evidence type="ECO:0000256" key="2">
    <source>
        <dbReference type="ARBA" id="ARBA00022475"/>
    </source>
</evidence>
<evidence type="ECO:0000256" key="6">
    <source>
        <dbReference type="SAM" id="Phobius"/>
    </source>
</evidence>
<dbReference type="PANTHER" id="PTHR30250:SF31">
    <property type="entry name" value="INNER MEMBRANE PROTEIN YGHQ"/>
    <property type="match status" value="1"/>
</dbReference>
<dbReference type="OrthoDB" id="493991at2"/>
<evidence type="ECO:0000256" key="3">
    <source>
        <dbReference type="ARBA" id="ARBA00022692"/>
    </source>
</evidence>
<protein>
    <submittedName>
        <fullName evidence="7">Membrane protein involved in the export of O-antigen and teichoic acid</fullName>
    </submittedName>
</protein>
<dbReference type="RefSeq" id="WP_093392718.1">
    <property type="nucleotide sequence ID" value="NZ_FOUU01000001.1"/>
</dbReference>
<dbReference type="EMBL" id="FOUU01000001">
    <property type="protein sequence ID" value="SFM42257.1"/>
    <property type="molecule type" value="Genomic_DNA"/>
</dbReference>
<feature type="transmembrane region" description="Helical" evidence="6">
    <location>
        <begin position="176"/>
        <end position="194"/>
    </location>
</feature>
<name>A0A1I4QQF5_9BACT</name>
<gene>
    <name evidence="7" type="ORF">SAMN05660836_00166</name>
</gene>
<dbReference type="GO" id="GO:0005886">
    <property type="term" value="C:plasma membrane"/>
    <property type="evidence" value="ECO:0007669"/>
    <property type="project" value="UniProtKB-SubCell"/>
</dbReference>
<feature type="transmembrane region" description="Helical" evidence="6">
    <location>
        <begin position="414"/>
        <end position="435"/>
    </location>
</feature>
<comment type="subcellular location">
    <subcellularLocation>
        <location evidence="1">Cell membrane</location>
        <topology evidence="1">Multi-pass membrane protein</topology>
    </subcellularLocation>
</comment>
<evidence type="ECO:0000256" key="5">
    <source>
        <dbReference type="ARBA" id="ARBA00023136"/>
    </source>
</evidence>